<dbReference type="GO" id="GO:0052837">
    <property type="term" value="P:thiazole biosynthetic process"/>
    <property type="evidence" value="ECO:0007669"/>
    <property type="project" value="UniProtKB-UniRule"/>
</dbReference>
<keyword evidence="8" id="KW-1185">Reference proteome</keyword>
<dbReference type="GO" id="GO:0005634">
    <property type="term" value="C:nucleus"/>
    <property type="evidence" value="ECO:0007669"/>
    <property type="project" value="UniProtKB-SubCell"/>
</dbReference>
<dbReference type="HAMAP" id="MF_03158">
    <property type="entry name" value="THI4"/>
    <property type="match status" value="1"/>
</dbReference>
<dbReference type="GO" id="GO:0005506">
    <property type="term" value="F:iron ion binding"/>
    <property type="evidence" value="ECO:0007669"/>
    <property type="project" value="UniProtKB-UniRule"/>
</dbReference>
<dbReference type="Proteomes" id="UP000253472">
    <property type="component" value="Unassembled WGS sequence"/>
</dbReference>
<dbReference type="NCBIfam" id="TIGR00292">
    <property type="entry name" value="sulfide-dependent adenosine diphosphate thiazole synthase"/>
    <property type="match status" value="1"/>
</dbReference>
<dbReference type="InterPro" id="IPR027495">
    <property type="entry name" value="Sti35"/>
</dbReference>
<evidence type="ECO:0000256" key="2">
    <source>
        <dbReference type="ARBA" id="ARBA00022723"/>
    </source>
</evidence>
<dbReference type="OrthoDB" id="410463at2759"/>
<dbReference type="EC" id="2.4.2.60" evidence="6"/>
<comment type="cofactor">
    <cofactor evidence="6">
        <name>Fe cation</name>
        <dbReference type="ChEBI" id="CHEBI:24875"/>
    </cofactor>
    <text evidence="6">Binds 1 Fe cation per subunit.</text>
</comment>
<keyword evidence="6" id="KW-0963">Cytoplasm</keyword>
<dbReference type="GO" id="GO:0160205">
    <property type="term" value="F:cysteine-dependent adenosine diphosphate thiazole synthase activity"/>
    <property type="evidence" value="ECO:0007669"/>
    <property type="project" value="UniProtKB-EC"/>
</dbReference>
<dbReference type="Pfam" id="PF01946">
    <property type="entry name" value="Thi4"/>
    <property type="match status" value="1"/>
</dbReference>
<dbReference type="Gene3D" id="6.10.250.2840">
    <property type="match status" value="1"/>
</dbReference>
<evidence type="ECO:0000256" key="6">
    <source>
        <dbReference type="HAMAP-Rule" id="MF_03158"/>
    </source>
</evidence>
<feature type="binding site" evidence="6">
    <location>
        <begin position="109"/>
        <end position="110"/>
    </location>
    <ligand>
        <name>substrate</name>
    </ligand>
</feature>
<evidence type="ECO:0000256" key="1">
    <source>
        <dbReference type="ARBA" id="ARBA00022679"/>
    </source>
</evidence>
<feature type="binding site" evidence="6">
    <location>
        <position position="182"/>
    </location>
    <ligand>
        <name>substrate</name>
    </ligand>
</feature>
<comment type="PTM">
    <text evidence="6">During the catalytic reaction, a sulfide is transferred from Cys-215 to a reaction intermediate, generating a dehydroalanine residue.</text>
</comment>
<keyword evidence="5 6" id="KW-0520">NAD</keyword>
<keyword evidence="4 6" id="KW-0408">Iron</keyword>
<evidence type="ECO:0000256" key="4">
    <source>
        <dbReference type="ARBA" id="ARBA00023004"/>
    </source>
</evidence>
<evidence type="ECO:0000313" key="7">
    <source>
        <dbReference type="EMBL" id="RCK57999.1"/>
    </source>
</evidence>
<feature type="binding site" evidence="6">
    <location>
        <position position="117"/>
    </location>
    <ligand>
        <name>substrate</name>
    </ligand>
</feature>
<proteinExistence type="inferred from homology"/>
<keyword evidence="1 6" id="KW-0808">Transferase</keyword>
<feature type="modified residue" description="2,3-didehydroalanine (Cys)" evidence="6">
    <location>
        <position position="215"/>
    </location>
</feature>
<dbReference type="InterPro" id="IPR036188">
    <property type="entry name" value="FAD/NAD-bd_sf"/>
</dbReference>
<organism evidence="7 8">
    <name type="scientific">Candida viswanathii</name>
    <dbReference type="NCBI Taxonomy" id="5486"/>
    <lineage>
        <taxon>Eukaryota</taxon>
        <taxon>Fungi</taxon>
        <taxon>Dikarya</taxon>
        <taxon>Ascomycota</taxon>
        <taxon>Saccharomycotina</taxon>
        <taxon>Pichiomycetes</taxon>
        <taxon>Debaryomycetaceae</taxon>
        <taxon>Candida/Lodderomyces clade</taxon>
        <taxon>Candida</taxon>
    </lineage>
</organism>
<protein>
    <recommendedName>
        <fullName evidence="6">Thiamine thiazole synthase</fullName>
    </recommendedName>
    <alternativeName>
        <fullName evidence="6">Thiazole biosynthetic enzyme</fullName>
        <ecNumber evidence="6">2.4.2.60</ecNumber>
    </alternativeName>
</protein>
<comment type="subunit">
    <text evidence="6">Homooctamer.</text>
</comment>
<feature type="binding site" evidence="6">
    <location>
        <position position="88"/>
    </location>
    <ligand>
        <name>substrate</name>
    </ligand>
</feature>
<evidence type="ECO:0000256" key="5">
    <source>
        <dbReference type="ARBA" id="ARBA00023027"/>
    </source>
</evidence>
<dbReference type="GO" id="GO:0009228">
    <property type="term" value="P:thiamine biosynthetic process"/>
    <property type="evidence" value="ECO:0007669"/>
    <property type="project" value="UniProtKB-UniRule"/>
</dbReference>
<keyword evidence="3 6" id="KW-0784">Thiamine biosynthesis</keyword>
<accession>A0A367XX74</accession>
<dbReference type="STRING" id="5486.A0A367XX74"/>
<dbReference type="PANTHER" id="PTHR43422">
    <property type="entry name" value="THIAMINE THIAZOLE SYNTHASE"/>
    <property type="match status" value="1"/>
</dbReference>
<dbReference type="Gene3D" id="3.50.50.60">
    <property type="entry name" value="FAD/NAD(P)-binding domain"/>
    <property type="match status" value="1"/>
</dbReference>
<name>A0A367XX74_9ASCO</name>
<comment type="similarity">
    <text evidence="6">Belongs to the THI4 family.</text>
</comment>
<reference evidence="7 8" key="1">
    <citation type="submission" date="2018-06" db="EMBL/GenBank/DDBJ databases">
        <title>Whole genome sequencing of Candida tropicalis (genome annotated by CSBL at Korea University).</title>
        <authorList>
            <person name="Ahn J."/>
        </authorList>
    </citation>
    <scope>NUCLEOTIDE SEQUENCE [LARGE SCALE GENOMIC DNA]</scope>
    <source>
        <strain evidence="7 8">ATCC 20962</strain>
    </source>
</reference>
<comment type="function">
    <text evidence="6">Involved in biosynthesis of the thiamine precursor thiazole. Catalyzes the conversion of NAD and glycine to adenosine diphosphate 5-(2-hydroxyethyl)-4-methylthiazole-2-carboxylic acid (ADT), an adenylated thiazole intermediate. The reaction includes an iron-dependent sulfide transfer from a conserved cysteine residue of the protein to a thiazole intermediate. The enzyme can only undergo a single turnover, which suggests it is a suicide enzyme. May have additional roles in adaptation to various stress conditions and in DNA damage tolerance.</text>
</comment>
<comment type="subcellular location">
    <subcellularLocation>
        <location evidence="6">Cytoplasm</location>
    </subcellularLocation>
    <subcellularLocation>
        <location evidence="6">Nucleus</location>
    </subcellularLocation>
</comment>
<dbReference type="PANTHER" id="PTHR43422:SF3">
    <property type="entry name" value="THIAMINE THIAZOLE SYNTHASE"/>
    <property type="match status" value="1"/>
</dbReference>
<evidence type="ECO:0000313" key="8">
    <source>
        <dbReference type="Proteomes" id="UP000253472"/>
    </source>
</evidence>
<keyword evidence="2 6" id="KW-0479">Metal-binding</keyword>
<comment type="caution">
    <text evidence="7">The sequence shown here is derived from an EMBL/GenBank/DDBJ whole genome shotgun (WGS) entry which is preliminary data.</text>
</comment>
<dbReference type="EMBL" id="QLNQ01000028">
    <property type="protein sequence ID" value="RCK57999.1"/>
    <property type="molecule type" value="Genomic_DNA"/>
</dbReference>
<feature type="binding site" evidence="6">
    <location>
        <position position="286"/>
    </location>
    <ligand>
        <name>substrate</name>
    </ligand>
</feature>
<dbReference type="GO" id="GO:0005829">
    <property type="term" value="C:cytosol"/>
    <property type="evidence" value="ECO:0007669"/>
    <property type="project" value="UniProtKB-UniRule"/>
</dbReference>
<feature type="binding site" evidence="6">
    <location>
        <position position="217"/>
    </location>
    <ligand>
        <name>substrate</name>
    </ligand>
</feature>
<evidence type="ECO:0000256" key="3">
    <source>
        <dbReference type="ARBA" id="ARBA00022977"/>
    </source>
</evidence>
<dbReference type="SUPFAM" id="SSF51905">
    <property type="entry name" value="FAD/NAD(P)-binding domain"/>
    <property type="match status" value="1"/>
</dbReference>
<dbReference type="AlphaFoldDB" id="A0A367XX74"/>
<gene>
    <name evidence="7" type="primary">THI4_1</name>
    <name evidence="6" type="synonym">THI4</name>
    <name evidence="7" type="ORF">Cantr_06478</name>
</gene>
<feature type="binding site" evidence="6">
    <location>
        <position position="232"/>
    </location>
    <ligand>
        <name>substrate</name>
    </ligand>
</feature>
<dbReference type="InterPro" id="IPR002922">
    <property type="entry name" value="Thi4_fam"/>
</dbReference>
<feature type="binding site" evidence="6">
    <location>
        <begin position="296"/>
        <end position="298"/>
    </location>
    <ligand>
        <name>substrate</name>
    </ligand>
</feature>
<keyword evidence="6" id="KW-0539">Nucleus</keyword>
<sequence length="335" mass="36086">MGYTSDRFLPNSELHSYTQLTVLSPVALQTVKLSTEAVDGQYKFADWEKFHFAPIRESQVARAMGKRYFADLDKYAESDIVVVGGGSAGFSAAYVLAKNRPDLKIAIIEASVSPGGGCWLGGQLFSAMVVRKPGDLFLDDLGLEYEDEGNYVVVKHAALFMSTLMSKVLAFPNVKLFNATAVEDLITRKDDATGQISIAGVVTNWAHLDHDNQSCMDPNTINANVVLSACGHDGPQGASNGKRAKEVFPESEVQYGGMRGLDMNKAEDAIVKGAREVYPGLVFAGMELAEIDGSNRMGPTFGAMALSGVKAAETALNIYETCKARNEKTYGGLKN</sequence>
<comment type="catalytic activity">
    <reaction evidence="6">
        <text>[ADP-thiazole synthase]-L-cysteine + glycine + NAD(+) = [ADP-thiazole synthase]-dehydroalanine + ADP-5-ethyl-4-methylthiazole-2-carboxylate + nicotinamide + 3 H2O + 2 H(+)</text>
        <dbReference type="Rhea" id="RHEA:55708"/>
        <dbReference type="Rhea" id="RHEA-COMP:14264"/>
        <dbReference type="Rhea" id="RHEA-COMP:14265"/>
        <dbReference type="ChEBI" id="CHEBI:15377"/>
        <dbReference type="ChEBI" id="CHEBI:15378"/>
        <dbReference type="ChEBI" id="CHEBI:17154"/>
        <dbReference type="ChEBI" id="CHEBI:29950"/>
        <dbReference type="ChEBI" id="CHEBI:57305"/>
        <dbReference type="ChEBI" id="CHEBI:57540"/>
        <dbReference type="ChEBI" id="CHEBI:90873"/>
        <dbReference type="ChEBI" id="CHEBI:139151"/>
        <dbReference type="EC" id="2.4.2.60"/>
    </reaction>
</comment>